<keyword evidence="2" id="KW-1185">Reference proteome</keyword>
<reference evidence="1 2" key="1">
    <citation type="submission" date="2020-08" db="EMBL/GenBank/DDBJ databases">
        <title>Genomic Encyclopedia of Type Strains, Phase IV (KMG-IV): sequencing the most valuable type-strain genomes for metagenomic binning, comparative biology and taxonomic classification.</title>
        <authorList>
            <person name="Goeker M."/>
        </authorList>
    </citation>
    <scope>NUCLEOTIDE SEQUENCE [LARGE SCALE GENOMIC DNA]</scope>
    <source>
        <strain evidence="1 2">DSM 26575</strain>
    </source>
</reference>
<evidence type="ECO:0000313" key="1">
    <source>
        <dbReference type="EMBL" id="MBB3965127.1"/>
    </source>
</evidence>
<dbReference type="AlphaFoldDB" id="A0A7W6GBJ6"/>
<evidence type="ECO:0000313" key="2">
    <source>
        <dbReference type="Proteomes" id="UP000582090"/>
    </source>
</evidence>
<accession>A0A7W6GBJ6</accession>
<gene>
    <name evidence="1" type="ORF">GGQ67_002795</name>
</gene>
<protein>
    <submittedName>
        <fullName evidence="1">Uncharacterized protein</fullName>
    </submittedName>
</protein>
<dbReference type="Proteomes" id="UP000582090">
    <property type="component" value="Unassembled WGS sequence"/>
</dbReference>
<dbReference type="RefSeq" id="WP_183900719.1">
    <property type="nucleotide sequence ID" value="NZ_JACIDW010000008.1"/>
</dbReference>
<comment type="caution">
    <text evidence="1">The sequence shown here is derived from an EMBL/GenBank/DDBJ whole genome shotgun (WGS) entry which is preliminary data.</text>
</comment>
<dbReference type="EMBL" id="JACIDW010000008">
    <property type="protein sequence ID" value="MBB3965127.1"/>
    <property type="molecule type" value="Genomic_DNA"/>
</dbReference>
<organism evidence="1 2">
    <name type="scientific">Rhizobium metallidurans</name>
    <dbReference type="NCBI Taxonomy" id="1265931"/>
    <lineage>
        <taxon>Bacteria</taxon>
        <taxon>Pseudomonadati</taxon>
        <taxon>Pseudomonadota</taxon>
        <taxon>Alphaproteobacteria</taxon>
        <taxon>Hyphomicrobiales</taxon>
        <taxon>Rhizobiaceae</taxon>
        <taxon>Rhizobium/Agrobacterium group</taxon>
        <taxon>Rhizobium</taxon>
    </lineage>
</organism>
<name>A0A7W6GBJ6_9HYPH</name>
<sequence length="77" mass="8535">MIDFNAAKAPTHDASRLPARNVDENEVQIAWRVAADLRASIVAGDSEETRLNKDELAVIAKYTRNPVLRRLCLSLCA</sequence>
<proteinExistence type="predicted"/>